<feature type="non-terminal residue" evidence="1">
    <location>
        <position position="1"/>
    </location>
</feature>
<dbReference type="EMBL" id="CAJVPM010009628">
    <property type="protein sequence ID" value="CAG8565730.1"/>
    <property type="molecule type" value="Genomic_DNA"/>
</dbReference>
<gene>
    <name evidence="1" type="ORF">SCALOS_LOCUS5666</name>
</gene>
<keyword evidence="2" id="KW-1185">Reference proteome</keyword>
<reference evidence="1" key="1">
    <citation type="submission" date="2021-06" db="EMBL/GenBank/DDBJ databases">
        <authorList>
            <person name="Kallberg Y."/>
            <person name="Tangrot J."/>
            <person name="Rosling A."/>
        </authorList>
    </citation>
    <scope>NUCLEOTIDE SEQUENCE</scope>
    <source>
        <strain evidence="1">AU212A</strain>
    </source>
</reference>
<protein>
    <submittedName>
        <fullName evidence="1">11708_t:CDS:1</fullName>
    </submittedName>
</protein>
<sequence length="67" mass="7639">SGEHQMFKQIIAIRANTLIRDMKETALRAHNPKIIGSNSTSQPYRSSVSLDYNIRAKYTFPAKENKT</sequence>
<organism evidence="1 2">
    <name type="scientific">Scutellospora calospora</name>
    <dbReference type="NCBI Taxonomy" id="85575"/>
    <lineage>
        <taxon>Eukaryota</taxon>
        <taxon>Fungi</taxon>
        <taxon>Fungi incertae sedis</taxon>
        <taxon>Mucoromycota</taxon>
        <taxon>Glomeromycotina</taxon>
        <taxon>Glomeromycetes</taxon>
        <taxon>Diversisporales</taxon>
        <taxon>Gigasporaceae</taxon>
        <taxon>Scutellospora</taxon>
    </lineage>
</organism>
<evidence type="ECO:0000313" key="1">
    <source>
        <dbReference type="EMBL" id="CAG8565730.1"/>
    </source>
</evidence>
<dbReference type="Proteomes" id="UP000789860">
    <property type="component" value="Unassembled WGS sequence"/>
</dbReference>
<proteinExistence type="predicted"/>
<comment type="caution">
    <text evidence="1">The sequence shown here is derived from an EMBL/GenBank/DDBJ whole genome shotgun (WGS) entry which is preliminary data.</text>
</comment>
<evidence type="ECO:0000313" key="2">
    <source>
        <dbReference type="Proteomes" id="UP000789860"/>
    </source>
</evidence>
<accession>A0ACA9M2C2</accession>
<name>A0ACA9M2C2_9GLOM</name>